<dbReference type="InterPro" id="IPR013103">
    <property type="entry name" value="RVT_2"/>
</dbReference>
<feature type="domain" description="Reverse transcriptase Ty1/copia-type" evidence="1">
    <location>
        <begin position="2"/>
        <end position="104"/>
    </location>
</feature>
<dbReference type="PANTHER" id="PTHR11439:SF483">
    <property type="entry name" value="PEPTIDE SYNTHASE GLIP-LIKE, PUTATIVE (AFU_ORTHOLOGUE AFUA_3G12920)-RELATED"/>
    <property type="match status" value="1"/>
</dbReference>
<dbReference type="Proteomes" id="UP000069940">
    <property type="component" value="Unassembled WGS sequence"/>
</dbReference>
<dbReference type="CDD" id="cd09272">
    <property type="entry name" value="RNase_HI_RT_Ty1"/>
    <property type="match status" value="1"/>
</dbReference>
<dbReference type="PANTHER" id="PTHR11439">
    <property type="entry name" value="GAG-POL-RELATED RETROTRANSPOSON"/>
    <property type="match status" value="1"/>
</dbReference>
<protein>
    <recommendedName>
        <fullName evidence="1">Reverse transcriptase Ty1/copia-type domain-containing protein</fullName>
    </recommendedName>
</protein>
<name>A0ABM1Y9R8_AEDAL</name>
<sequence length="345" mass="38503">MGFNQSSSDACLYMKDLGRGEWIYLLIYVDDIIVACRLQEEIDKVQRELGQHFRITALGPVSHFLGIAVTRGDDGIYTINQGTFIQKIAEEYCLDGAKKSSIPMDVGYYKHSTNSEYLPDNTKYHSLVGSLLYISTNTRPDIAASISILSRKIKNPTDVDWTELKRTVKYLYGTANFGLKLGSTVTEGQLKLEAFCDADWAGDTVDRKSNSGFVFRLGQSSVSWGSRKQPCVSVSTMEAEYVALAEVSQEATWLREVQSAPTVVWEDNRSCIDFVALEKQNRRSKHIDTKFHYVKDLVAGGAITLRYCATDNMLADVMTKPLGPAKMRKFADMLGLVAIKAGHRS</sequence>
<evidence type="ECO:0000313" key="3">
    <source>
        <dbReference type="Proteomes" id="UP000069940"/>
    </source>
</evidence>
<dbReference type="EnsemblMetazoa" id="AALFPA23_007105.R9415">
    <property type="protein sequence ID" value="AALFPA23_007105.P9415"/>
    <property type="gene ID" value="AALFPA23_007105"/>
</dbReference>
<dbReference type="Pfam" id="PF07727">
    <property type="entry name" value="RVT_2"/>
    <property type="match status" value="1"/>
</dbReference>
<dbReference type="SUPFAM" id="SSF56672">
    <property type="entry name" value="DNA/RNA polymerases"/>
    <property type="match status" value="1"/>
</dbReference>
<evidence type="ECO:0000259" key="1">
    <source>
        <dbReference type="Pfam" id="PF07727"/>
    </source>
</evidence>
<accession>A0ABM1Y9R8</accession>
<dbReference type="GeneID" id="134286110"/>
<evidence type="ECO:0000313" key="2">
    <source>
        <dbReference type="EnsemblMetazoa" id="AALFPA23_007105.P9415"/>
    </source>
</evidence>
<reference evidence="3" key="1">
    <citation type="journal article" date="2015" name="Proc. Natl. Acad. Sci. U.S.A.">
        <title>Genome sequence of the Asian Tiger mosquito, Aedes albopictus, reveals insights into its biology, genetics, and evolution.</title>
        <authorList>
            <person name="Chen X.G."/>
            <person name="Jiang X."/>
            <person name="Gu J."/>
            <person name="Xu M."/>
            <person name="Wu Y."/>
            <person name="Deng Y."/>
            <person name="Zhang C."/>
            <person name="Bonizzoni M."/>
            <person name="Dermauw W."/>
            <person name="Vontas J."/>
            <person name="Armbruster P."/>
            <person name="Huang X."/>
            <person name="Yang Y."/>
            <person name="Zhang H."/>
            <person name="He W."/>
            <person name="Peng H."/>
            <person name="Liu Y."/>
            <person name="Wu K."/>
            <person name="Chen J."/>
            <person name="Lirakis M."/>
            <person name="Topalis P."/>
            <person name="Van Leeuwen T."/>
            <person name="Hall A.B."/>
            <person name="Jiang X."/>
            <person name="Thorpe C."/>
            <person name="Mueller R.L."/>
            <person name="Sun C."/>
            <person name="Waterhouse R.M."/>
            <person name="Yan G."/>
            <person name="Tu Z.J."/>
            <person name="Fang X."/>
            <person name="James A.A."/>
        </authorList>
    </citation>
    <scope>NUCLEOTIDE SEQUENCE [LARGE SCALE GENOMIC DNA]</scope>
    <source>
        <strain evidence="3">Foshan</strain>
    </source>
</reference>
<keyword evidence="3" id="KW-1185">Reference proteome</keyword>
<reference evidence="2" key="2">
    <citation type="submission" date="2025-05" db="UniProtKB">
        <authorList>
            <consortium name="EnsemblMetazoa"/>
        </authorList>
    </citation>
    <scope>IDENTIFICATION</scope>
    <source>
        <strain evidence="2">Foshan</strain>
    </source>
</reference>
<organism evidence="2 3">
    <name type="scientific">Aedes albopictus</name>
    <name type="common">Asian tiger mosquito</name>
    <name type="synonym">Stegomyia albopicta</name>
    <dbReference type="NCBI Taxonomy" id="7160"/>
    <lineage>
        <taxon>Eukaryota</taxon>
        <taxon>Metazoa</taxon>
        <taxon>Ecdysozoa</taxon>
        <taxon>Arthropoda</taxon>
        <taxon>Hexapoda</taxon>
        <taxon>Insecta</taxon>
        <taxon>Pterygota</taxon>
        <taxon>Neoptera</taxon>
        <taxon>Endopterygota</taxon>
        <taxon>Diptera</taxon>
        <taxon>Nematocera</taxon>
        <taxon>Culicoidea</taxon>
        <taxon>Culicidae</taxon>
        <taxon>Culicinae</taxon>
        <taxon>Aedini</taxon>
        <taxon>Aedes</taxon>
        <taxon>Stegomyia</taxon>
    </lineage>
</organism>
<proteinExistence type="predicted"/>
<dbReference type="InterPro" id="IPR043502">
    <property type="entry name" value="DNA/RNA_pol_sf"/>
</dbReference>
<dbReference type="RefSeq" id="XP_062703665.1">
    <property type="nucleotide sequence ID" value="XM_062847681.1"/>
</dbReference>